<evidence type="ECO:0000256" key="4">
    <source>
        <dbReference type="ARBA" id="ARBA00022989"/>
    </source>
</evidence>
<feature type="transmembrane region" description="Helical" evidence="7">
    <location>
        <begin position="208"/>
        <end position="227"/>
    </location>
</feature>
<name>A0A2G6PGV2_9GAMM</name>
<protein>
    <recommendedName>
        <fullName evidence="8">SH3b domain-containing protein</fullName>
    </recommendedName>
</protein>
<evidence type="ECO:0000256" key="5">
    <source>
        <dbReference type="ARBA" id="ARBA00023136"/>
    </source>
</evidence>
<dbReference type="GO" id="GO:0016020">
    <property type="term" value="C:membrane"/>
    <property type="evidence" value="ECO:0007669"/>
    <property type="project" value="UniProtKB-SubCell"/>
</dbReference>
<dbReference type="PROSITE" id="PS51781">
    <property type="entry name" value="SH3B"/>
    <property type="match status" value="1"/>
</dbReference>
<proteinExistence type="predicted"/>
<dbReference type="AlphaFoldDB" id="A0A2G6PGV2"/>
<dbReference type="InterPro" id="IPR003646">
    <property type="entry name" value="SH3-like_bac-type"/>
</dbReference>
<dbReference type="NCBIfam" id="TIGR04211">
    <property type="entry name" value="SH3_and_anchor"/>
    <property type="match status" value="1"/>
</dbReference>
<evidence type="ECO:0000256" key="1">
    <source>
        <dbReference type="ARBA" id="ARBA00004167"/>
    </source>
</evidence>
<organism evidence="9 10">
    <name type="scientific">Candidatus Contendibacter odensensis</name>
    <dbReference type="NCBI Taxonomy" id="1400860"/>
    <lineage>
        <taxon>Bacteria</taxon>
        <taxon>Pseudomonadati</taxon>
        <taxon>Pseudomonadota</taxon>
        <taxon>Gammaproteobacteria</taxon>
        <taxon>Candidatus Competibacteraceae</taxon>
        <taxon>Candidatus Contendibacter</taxon>
    </lineage>
</organism>
<feature type="coiled-coil region" evidence="6">
    <location>
        <begin position="111"/>
        <end position="138"/>
    </location>
</feature>
<evidence type="ECO:0000256" key="2">
    <source>
        <dbReference type="ARBA" id="ARBA00022692"/>
    </source>
</evidence>
<dbReference type="SMART" id="SM00287">
    <property type="entry name" value="SH3b"/>
    <property type="match status" value="1"/>
</dbReference>
<gene>
    <name evidence="9" type="ORF">CSA09_00115</name>
</gene>
<comment type="caution">
    <text evidence="9">The sequence shown here is derived from an EMBL/GenBank/DDBJ whole genome shotgun (WGS) entry which is preliminary data.</text>
</comment>
<sequence>MCSHILMKKRAFLIFWIVIAGIVSPVLAGVLTPATTQSKTIAYISDTLEVPLRAGASSRYRIIGKARGGSVVEVLQSDSRAGFTRIRTGEGVKGWIATQHLSNEPSGQAQLIEVRQELERLQAQYDELQRYMEEIIEQPGKEKIAYTKLYKEFLKLRQRFAQYRKMSADTVIIDERNQFLEERTIMLERELRVVEQENQALHYDNQTIRMLMVLILVGMGLLTVIFIPRIRAQRRAQWTRL</sequence>
<evidence type="ECO:0000256" key="3">
    <source>
        <dbReference type="ARBA" id="ARBA00022729"/>
    </source>
</evidence>
<keyword evidence="4 7" id="KW-1133">Transmembrane helix</keyword>
<dbReference type="Gene3D" id="2.30.30.40">
    <property type="entry name" value="SH3 Domains"/>
    <property type="match status" value="1"/>
</dbReference>
<comment type="subcellular location">
    <subcellularLocation>
        <location evidence="1">Membrane</location>
        <topology evidence="1">Single-pass membrane protein</topology>
    </subcellularLocation>
</comment>
<evidence type="ECO:0000256" key="7">
    <source>
        <dbReference type="SAM" id="Phobius"/>
    </source>
</evidence>
<dbReference type="Proteomes" id="UP000229278">
    <property type="component" value="Unassembled WGS sequence"/>
</dbReference>
<dbReference type="InterPro" id="IPR016476">
    <property type="entry name" value="SH3_dom_pro"/>
</dbReference>
<keyword evidence="2 7" id="KW-0812">Transmembrane</keyword>
<feature type="domain" description="SH3b" evidence="8">
    <location>
        <begin position="39"/>
        <end position="105"/>
    </location>
</feature>
<evidence type="ECO:0000259" key="8">
    <source>
        <dbReference type="PROSITE" id="PS51781"/>
    </source>
</evidence>
<keyword evidence="6" id="KW-0175">Coiled coil</keyword>
<evidence type="ECO:0000313" key="10">
    <source>
        <dbReference type="Proteomes" id="UP000229278"/>
    </source>
</evidence>
<keyword evidence="5 7" id="KW-0472">Membrane</keyword>
<reference evidence="9 10" key="1">
    <citation type="submission" date="2017-10" db="EMBL/GenBank/DDBJ databases">
        <title>Novel microbial diversity and functional potential in the marine mammal oral microbiome.</title>
        <authorList>
            <person name="Dudek N.K."/>
            <person name="Sun C.L."/>
            <person name="Burstein D."/>
            <person name="Kantor R.S."/>
            <person name="Aliaga Goltsman D.S."/>
            <person name="Bik E.M."/>
            <person name="Thomas B.C."/>
            <person name="Banfield J.F."/>
            <person name="Relman D.A."/>
        </authorList>
    </citation>
    <scope>NUCLEOTIDE SEQUENCE [LARGE SCALE GENOMIC DNA]</scope>
    <source>
        <strain evidence="9">DOLJORAL78_50_517</strain>
    </source>
</reference>
<evidence type="ECO:0000313" key="9">
    <source>
        <dbReference type="EMBL" id="PIE83742.1"/>
    </source>
</evidence>
<accession>A0A2G6PGV2</accession>
<dbReference type="Pfam" id="PF08239">
    <property type="entry name" value="SH3_3"/>
    <property type="match status" value="1"/>
</dbReference>
<keyword evidence="3" id="KW-0732">Signal</keyword>
<evidence type="ECO:0000256" key="6">
    <source>
        <dbReference type="SAM" id="Coils"/>
    </source>
</evidence>
<dbReference type="EMBL" id="PDTV01000001">
    <property type="protein sequence ID" value="PIE83742.1"/>
    <property type="molecule type" value="Genomic_DNA"/>
</dbReference>